<gene>
    <name evidence="2" type="ORF">EV199_2132</name>
</gene>
<comment type="caution">
    <text evidence="2">The sequence shown here is derived from an EMBL/GenBank/DDBJ whole genome shotgun (WGS) entry which is preliminary data.</text>
</comment>
<protein>
    <recommendedName>
        <fullName evidence="4">Secreted protein</fullName>
    </recommendedName>
</protein>
<sequence>MIVYLSMSHFILTLLLWLNCSESAALKTNGNEDSYCNARFGYCIGYPAGVLTPQEESANGDGKKFTNQKGEVILTVFGRLNLDSEGEVISLSKQYSNDLARLQKHATISYKASGKDFYVISGQYKNGKTFYHKMILKHDAFCFALLEYGTDQKTVFDKYATVVFRTFK</sequence>
<evidence type="ECO:0000313" key="3">
    <source>
        <dbReference type="Proteomes" id="UP000293874"/>
    </source>
</evidence>
<feature type="chain" id="PRO_5020464512" description="Secreted protein" evidence="1">
    <location>
        <begin position="25"/>
        <end position="168"/>
    </location>
</feature>
<evidence type="ECO:0000256" key="1">
    <source>
        <dbReference type="SAM" id="SignalP"/>
    </source>
</evidence>
<reference evidence="2 3" key="1">
    <citation type="submission" date="2019-02" db="EMBL/GenBank/DDBJ databases">
        <title>Genomic Encyclopedia of Type Strains, Phase IV (KMG-IV): sequencing the most valuable type-strain genomes for metagenomic binning, comparative biology and taxonomic classification.</title>
        <authorList>
            <person name="Goeker M."/>
        </authorList>
    </citation>
    <scope>NUCLEOTIDE SEQUENCE [LARGE SCALE GENOMIC DNA]</scope>
    <source>
        <strain evidence="2 3">DSM 18116</strain>
    </source>
</reference>
<name>A0A4Q7N5D0_9BACT</name>
<feature type="signal peptide" evidence="1">
    <location>
        <begin position="1"/>
        <end position="24"/>
    </location>
</feature>
<evidence type="ECO:0008006" key="4">
    <source>
        <dbReference type="Google" id="ProtNLM"/>
    </source>
</evidence>
<dbReference type="Proteomes" id="UP000293874">
    <property type="component" value="Unassembled WGS sequence"/>
</dbReference>
<proteinExistence type="predicted"/>
<dbReference type="AlphaFoldDB" id="A0A4Q7N5D0"/>
<evidence type="ECO:0000313" key="2">
    <source>
        <dbReference type="EMBL" id="RZS76252.1"/>
    </source>
</evidence>
<dbReference type="EMBL" id="SGXA01000001">
    <property type="protein sequence ID" value="RZS76252.1"/>
    <property type="molecule type" value="Genomic_DNA"/>
</dbReference>
<accession>A0A4Q7N5D0</accession>
<keyword evidence="1" id="KW-0732">Signal</keyword>
<organism evidence="2 3">
    <name type="scientific">Pseudobacter ginsenosidimutans</name>
    <dbReference type="NCBI Taxonomy" id="661488"/>
    <lineage>
        <taxon>Bacteria</taxon>
        <taxon>Pseudomonadati</taxon>
        <taxon>Bacteroidota</taxon>
        <taxon>Chitinophagia</taxon>
        <taxon>Chitinophagales</taxon>
        <taxon>Chitinophagaceae</taxon>
        <taxon>Pseudobacter</taxon>
    </lineage>
</organism>
<keyword evidence="3" id="KW-1185">Reference proteome</keyword>